<keyword evidence="2" id="KW-0805">Transcription regulation</keyword>
<dbReference type="Proteomes" id="UP000565262">
    <property type="component" value="Unassembled WGS sequence"/>
</dbReference>
<gene>
    <name evidence="6" type="ORF">H4O21_21285</name>
</gene>
<evidence type="ECO:0000256" key="1">
    <source>
        <dbReference type="ARBA" id="ARBA00009437"/>
    </source>
</evidence>
<comment type="similarity">
    <text evidence="1">Belongs to the LysR transcriptional regulatory family.</text>
</comment>
<dbReference type="RefSeq" id="WP_182810948.1">
    <property type="nucleotide sequence ID" value="NZ_JACJFM010000044.1"/>
</dbReference>
<name>A0A839IW19_9GAMM</name>
<organism evidence="6 7">
    <name type="scientific">Oceanospirillum sediminis</name>
    <dbReference type="NCBI Taxonomy" id="2760088"/>
    <lineage>
        <taxon>Bacteria</taxon>
        <taxon>Pseudomonadati</taxon>
        <taxon>Pseudomonadota</taxon>
        <taxon>Gammaproteobacteria</taxon>
        <taxon>Oceanospirillales</taxon>
        <taxon>Oceanospirillaceae</taxon>
        <taxon>Oceanospirillum</taxon>
    </lineage>
</organism>
<evidence type="ECO:0000313" key="7">
    <source>
        <dbReference type="Proteomes" id="UP000565262"/>
    </source>
</evidence>
<dbReference type="Pfam" id="PF00126">
    <property type="entry name" value="HTH_1"/>
    <property type="match status" value="1"/>
</dbReference>
<dbReference type="PROSITE" id="PS50931">
    <property type="entry name" value="HTH_LYSR"/>
    <property type="match status" value="1"/>
</dbReference>
<dbReference type="InterPro" id="IPR036390">
    <property type="entry name" value="WH_DNA-bd_sf"/>
</dbReference>
<dbReference type="GO" id="GO:0003700">
    <property type="term" value="F:DNA-binding transcription factor activity"/>
    <property type="evidence" value="ECO:0007669"/>
    <property type="project" value="InterPro"/>
</dbReference>
<proteinExistence type="inferred from homology"/>
<evidence type="ECO:0000256" key="4">
    <source>
        <dbReference type="ARBA" id="ARBA00023163"/>
    </source>
</evidence>
<evidence type="ECO:0000259" key="5">
    <source>
        <dbReference type="PROSITE" id="PS50931"/>
    </source>
</evidence>
<evidence type="ECO:0000256" key="2">
    <source>
        <dbReference type="ARBA" id="ARBA00023015"/>
    </source>
</evidence>
<dbReference type="InterPro" id="IPR000847">
    <property type="entry name" value="LysR_HTH_N"/>
</dbReference>
<reference evidence="6 7" key="1">
    <citation type="submission" date="2020-08" db="EMBL/GenBank/DDBJ databases">
        <title>Oceanospirillum sp. nov. isolated from marine sediment.</title>
        <authorList>
            <person name="Ji X."/>
        </authorList>
    </citation>
    <scope>NUCLEOTIDE SEQUENCE [LARGE SCALE GENOMIC DNA]</scope>
    <source>
        <strain evidence="6 7">D5</strain>
    </source>
</reference>
<dbReference type="PANTHER" id="PTHR30126">
    <property type="entry name" value="HTH-TYPE TRANSCRIPTIONAL REGULATOR"/>
    <property type="match status" value="1"/>
</dbReference>
<dbReference type="GO" id="GO:0000976">
    <property type="term" value="F:transcription cis-regulatory region binding"/>
    <property type="evidence" value="ECO:0007669"/>
    <property type="project" value="TreeGrafter"/>
</dbReference>
<dbReference type="Gene3D" id="1.10.10.10">
    <property type="entry name" value="Winged helix-like DNA-binding domain superfamily/Winged helix DNA-binding domain"/>
    <property type="match status" value="1"/>
</dbReference>
<evidence type="ECO:0000256" key="3">
    <source>
        <dbReference type="ARBA" id="ARBA00023125"/>
    </source>
</evidence>
<dbReference type="SUPFAM" id="SSF46785">
    <property type="entry name" value="Winged helix' DNA-binding domain"/>
    <property type="match status" value="1"/>
</dbReference>
<keyword evidence="7" id="KW-1185">Reference proteome</keyword>
<keyword evidence="3" id="KW-0238">DNA-binding</keyword>
<keyword evidence="4" id="KW-0804">Transcription</keyword>
<dbReference type="EMBL" id="JACJFM010000044">
    <property type="protein sequence ID" value="MBB1489148.1"/>
    <property type="molecule type" value="Genomic_DNA"/>
</dbReference>
<comment type="caution">
    <text evidence="6">The sequence shown here is derived from an EMBL/GenBank/DDBJ whole genome shotgun (WGS) entry which is preliminary data.</text>
</comment>
<dbReference type="PANTHER" id="PTHR30126:SF40">
    <property type="entry name" value="HTH-TYPE TRANSCRIPTIONAL REGULATOR GLTR"/>
    <property type="match status" value="1"/>
</dbReference>
<accession>A0A839IW19</accession>
<dbReference type="Pfam" id="PF03466">
    <property type="entry name" value="LysR_substrate"/>
    <property type="match status" value="1"/>
</dbReference>
<evidence type="ECO:0000313" key="6">
    <source>
        <dbReference type="EMBL" id="MBB1489148.1"/>
    </source>
</evidence>
<dbReference type="InterPro" id="IPR005119">
    <property type="entry name" value="LysR_subst-bd"/>
</dbReference>
<dbReference type="Gene3D" id="3.40.190.10">
    <property type="entry name" value="Periplasmic binding protein-like II"/>
    <property type="match status" value="2"/>
</dbReference>
<feature type="domain" description="HTH lysR-type" evidence="5">
    <location>
        <begin position="1"/>
        <end position="58"/>
    </location>
</feature>
<dbReference type="AlphaFoldDB" id="A0A839IW19"/>
<protein>
    <submittedName>
        <fullName evidence="6">LysR family transcriptional regulator</fullName>
    </submittedName>
</protein>
<sequence>MELVALRTFKIIVDEDGIKGASEKLHTVQSNISARVQRLENELGTRLFRLKGRKLELTSDGRILYDYASQMLHLEKQARHALSMNAGHYELVIGTPETFAAVHLPAILKKLRKHYPHIQPRIHTATSGELITALQNNLIDCAFAGIHGHRSDILSIPVVSEQMVRVTPNDQCFEPIMFVRGEGCGYRRAALIWQQEMGLDNEQRMVMSSVDGVLGCVAAGLGYTVIGRNMVENSRYEDSLTVEPLTGSQSRIHISLFYKKDTPLEDGIQTLANQFCQKISDSPNND</sequence>
<dbReference type="InterPro" id="IPR036388">
    <property type="entry name" value="WH-like_DNA-bd_sf"/>
</dbReference>
<dbReference type="SUPFAM" id="SSF53850">
    <property type="entry name" value="Periplasmic binding protein-like II"/>
    <property type="match status" value="1"/>
</dbReference>